<evidence type="ECO:0000256" key="3">
    <source>
        <dbReference type="ARBA" id="ARBA00022475"/>
    </source>
</evidence>
<proteinExistence type="inferred from homology"/>
<dbReference type="PANTHER" id="PTHR43357:SF4">
    <property type="entry name" value="INNER MEMBRANE ABC TRANSPORTER PERMEASE PROTEIN YDCV"/>
    <property type="match status" value="1"/>
</dbReference>
<dbReference type="Proteomes" id="UP001138997">
    <property type="component" value="Unassembled WGS sequence"/>
</dbReference>
<keyword evidence="5 8" id="KW-0812">Transmembrane</keyword>
<keyword evidence="2 8" id="KW-0813">Transport</keyword>
<dbReference type="PROSITE" id="PS50928">
    <property type="entry name" value="ABC_TM1"/>
    <property type="match status" value="1"/>
</dbReference>
<feature type="transmembrane region" description="Helical" evidence="8">
    <location>
        <begin position="17"/>
        <end position="38"/>
    </location>
</feature>
<dbReference type="GO" id="GO:0005886">
    <property type="term" value="C:plasma membrane"/>
    <property type="evidence" value="ECO:0007669"/>
    <property type="project" value="UniProtKB-SubCell"/>
</dbReference>
<feature type="transmembrane region" description="Helical" evidence="8">
    <location>
        <begin position="182"/>
        <end position="206"/>
    </location>
</feature>
<evidence type="ECO:0000256" key="4">
    <source>
        <dbReference type="ARBA" id="ARBA00022519"/>
    </source>
</evidence>
<dbReference type="RefSeq" id="WP_231441441.1">
    <property type="nucleotide sequence ID" value="NZ_JAJOMB010000006.1"/>
</dbReference>
<dbReference type="CDD" id="cd06261">
    <property type="entry name" value="TM_PBP2"/>
    <property type="match status" value="1"/>
</dbReference>
<comment type="similarity">
    <text evidence="8">Belongs to the binding-protein-dependent transport system permease family.</text>
</comment>
<feature type="transmembrane region" description="Helical" evidence="8">
    <location>
        <begin position="140"/>
        <end position="161"/>
    </location>
</feature>
<evidence type="ECO:0000256" key="8">
    <source>
        <dbReference type="RuleBase" id="RU363032"/>
    </source>
</evidence>
<keyword evidence="4" id="KW-0997">Cell inner membrane</keyword>
<keyword evidence="3" id="KW-1003">Cell membrane</keyword>
<evidence type="ECO:0000256" key="1">
    <source>
        <dbReference type="ARBA" id="ARBA00004429"/>
    </source>
</evidence>
<comment type="subcellular location">
    <subcellularLocation>
        <location evidence="1">Cell inner membrane</location>
        <topology evidence="1">Multi-pass membrane protein</topology>
    </subcellularLocation>
    <subcellularLocation>
        <location evidence="8">Cell membrane</location>
        <topology evidence="8">Multi-pass membrane protein</topology>
    </subcellularLocation>
</comment>
<keyword evidence="7 8" id="KW-0472">Membrane</keyword>
<dbReference type="EMBL" id="JAJOMB010000006">
    <property type="protein sequence ID" value="MCD5311834.1"/>
    <property type="molecule type" value="Genomic_DNA"/>
</dbReference>
<dbReference type="PANTHER" id="PTHR43357">
    <property type="entry name" value="INNER MEMBRANE ABC TRANSPORTER PERMEASE PROTEIN YDCV"/>
    <property type="match status" value="1"/>
</dbReference>
<comment type="caution">
    <text evidence="10">The sequence shown here is derived from an EMBL/GenBank/DDBJ whole genome shotgun (WGS) entry which is preliminary data.</text>
</comment>
<gene>
    <name evidence="10" type="ORF">LR394_13070</name>
</gene>
<feature type="domain" description="ABC transmembrane type-1" evidence="9">
    <location>
        <begin position="69"/>
        <end position="257"/>
    </location>
</feature>
<keyword evidence="11" id="KW-1185">Reference proteome</keyword>
<evidence type="ECO:0000256" key="7">
    <source>
        <dbReference type="ARBA" id="ARBA00023136"/>
    </source>
</evidence>
<feature type="transmembrane region" description="Helical" evidence="8">
    <location>
        <begin position="73"/>
        <end position="95"/>
    </location>
</feature>
<dbReference type="AlphaFoldDB" id="A0A9X1NDH8"/>
<protein>
    <submittedName>
        <fullName evidence="10">ABC transporter permease</fullName>
    </submittedName>
</protein>
<accession>A0A9X1NDH8</accession>
<reference evidence="10" key="1">
    <citation type="submission" date="2021-11" db="EMBL/GenBank/DDBJ databases">
        <title>Streptomyces corallinus and Kineosporia corallina sp. nov., two new coral-derived marine actinobacteria.</title>
        <authorList>
            <person name="Buangrab K."/>
            <person name="Sutthacheep M."/>
            <person name="Yeemin T."/>
            <person name="Harunari E."/>
            <person name="Igarashi Y."/>
            <person name="Sripreechasak P."/>
            <person name="Kanchanasin P."/>
            <person name="Tanasupawat S."/>
            <person name="Phongsopitanun W."/>
        </authorList>
    </citation>
    <scope>NUCLEOTIDE SEQUENCE</scope>
    <source>
        <strain evidence="10">JCM 31032</strain>
    </source>
</reference>
<dbReference type="GO" id="GO:0055085">
    <property type="term" value="P:transmembrane transport"/>
    <property type="evidence" value="ECO:0007669"/>
    <property type="project" value="InterPro"/>
</dbReference>
<keyword evidence="6 8" id="KW-1133">Transmembrane helix</keyword>
<dbReference type="InterPro" id="IPR035906">
    <property type="entry name" value="MetI-like_sf"/>
</dbReference>
<dbReference type="SUPFAM" id="SSF161098">
    <property type="entry name" value="MetI-like"/>
    <property type="match status" value="1"/>
</dbReference>
<dbReference type="Gene3D" id="1.10.3720.10">
    <property type="entry name" value="MetI-like"/>
    <property type="match status" value="1"/>
</dbReference>
<organism evidence="10 11">
    <name type="scientific">Kineosporia babensis</name>
    <dbReference type="NCBI Taxonomy" id="499548"/>
    <lineage>
        <taxon>Bacteria</taxon>
        <taxon>Bacillati</taxon>
        <taxon>Actinomycetota</taxon>
        <taxon>Actinomycetes</taxon>
        <taxon>Kineosporiales</taxon>
        <taxon>Kineosporiaceae</taxon>
        <taxon>Kineosporia</taxon>
    </lineage>
</organism>
<dbReference type="Pfam" id="PF00528">
    <property type="entry name" value="BPD_transp_1"/>
    <property type="match status" value="1"/>
</dbReference>
<evidence type="ECO:0000256" key="2">
    <source>
        <dbReference type="ARBA" id="ARBA00022448"/>
    </source>
</evidence>
<evidence type="ECO:0000256" key="6">
    <source>
        <dbReference type="ARBA" id="ARBA00022989"/>
    </source>
</evidence>
<evidence type="ECO:0000313" key="10">
    <source>
        <dbReference type="EMBL" id="MCD5311834.1"/>
    </source>
</evidence>
<sequence>MAKSHIDAAVARWSNRIAVLVVCGFLLLPLFAVVISSFNSANNFRFPPEGFSFRWYEEAFAGTAWAESLQFSALLALMVVPFVVVLGTLGGYAVAAGDFRGRGLLSSLFLAPMAVPGVMLGLALLYQLQTWGLVGSTTGIWLAHLVVSFPFCVRVVAVSAASIDPQLVRAARSLGASELRAFLTVTVPLLRPGIIAGAFLTTVVSLGEVATSVFVSGSNTVTVPVRIYSAAQVQIEPTIAAVSTLLLVASVLAIALIDRFFNVSRLL</sequence>
<evidence type="ECO:0000259" key="9">
    <source>
        <dbReference type="PROSITE" id="PS50928"/>
    </source>
</evidence>
<dbReference type="InterPro" id="IPR000515">
    <property type="entry name" value="MetI-like"/>
</dbReference>
<evidence type="ECO:0000313" key="11">
    <source>
        <dbReference type="Proteomes" id="UP001138997"/>
    </source>
</evidence>
<evidence type="ECO:0000256" key="5">
    <source>
        <dbReference type="ARBA" id="ARBA00022692"/>
    </source>
</evidence>
<feature type="transmembrane region" description="Helical" evidence="8">
    <location>
        <begin position="107"/>
        <end position="128"/>
    </location>
</feature>
<feature type="transmembrane region" description="Helical" evidence="8">
    <location>
        <begin position="238"/>
        <end position="257"/>
    </location>
</feature>
<name>A0A9X1NDH8_9ACTN</name>